<keyword evidence="2" id="KW-1185">Reference proteome</keyword>
<dbReference type="VEuPathDB" id="FungiDB:BD410DRAFT_783354"/>
<gene>
    <name evidence="1" type="ORF">BD410DRAFT_783354</name>
</gene>
<dbReference type="SUPFAM" id="SSF52047">
    <property type="entry name" value="RNI-like"/>
    <property type="match status" value="1"/>
</dbReference>
<evidence type="ECO:0000313" key="1">
    <source>
        <dbReference type="EMBL" id="TDL27164.1"/>
    </source>
</evidence>
<accession>A0A4Y7QHN1</accession>
<name>A0A4Y7QHN1_9AGAM</name>
<dbReference type="AlphaFoldDB" id="A0A4Y7QHN1"/>
<dbReference type="Proteomes" id="UP000294933">
    <property type="component" value="Unassembled WGS sequence"/>
</dbReference>
<proteinExistence type="predicted"/>
<dbReference type="EMBL" id="ML170160">
    <property type="protein sequence ID" value="TDL27164.1"/>
    <property type="molecule type" value="Genomic_DNA"/>
</dbReference>
<sequence length="145" mass="16192">MTNDASAHLNLHRDLLGGTWNSSLKKLCLDGVAPSWGSSSSDDPSMSQIIDILHSCPELESLTLKFSLHSVREPSPSVRVTLPYLQHLHLIMSDIMICNFLVSIFDIPRDVKVTLHFPDHWGTTPYMQIPITWAQHITSESMPGS</sequence>
<protein>
    <recommendedName>
        <fullName evidence="3">F-box domain-containing protein</fullName>
    </recommendedName>
</protein>
<evidence type="ECO:0008006" key="3">
    <source>
        <dbReference type="Google" id="ProtNLM"/>
    </source>
</evidence>
<reference evidence="1 2" key="1">
    <citation type="submission" date="2018-06" db="EMBL/GenBank/DDBJ databases">
        <title>A transcriptomic atlas of mushroom development highlights an independent origin of complex multicellularity.</title>
        <authorList>
            <consortium name="DOE Joint Genome Institute"/>
            <person name="Krizsan K."/>
            <person name="Almasi E."/>
            <person name="Merenyi Z."/>
            <person name="Sahu N."/>
            <person name="Viragh M."/>
            <person name="Koszo T."/>
            <person name="Mondo S."/>
            <person name="Kiss B."/>
            <person name="Balint B."/>
            <person name="Kues U."/>
            <person name="Barry K."/>
            <person name="Hegedus J.C."/>
            <person name="Henrissat B."/>
            <person name="Johnson J."/>
            <person name="Lipzen A."/>
            <person name="Ohm R."/>
            <person name="Nagy I."/>
            <person name="Pangilinan J."/>
            <person name="Yan J."/>
            <person name="Xiong Y."/>
            <person name="Grigoriev I.V."/>
            <person name="Hibbett D.S."/>
            <person name="Nagy L.G."/>
        </authorList>
    </citation>
    <scope>NUCLEOTIDE SEQUENCE [LARGE SCALE GENOMIC DNA]</scope>
    <source>
        <strain evidence="1 2">SZMC22713</strain>
    </source>
</reference>
<organism evidence="1 2">
    <name type="scientific">Rickenella mellea</name>
    <dbReference type="NCBI Taxonomy" id="50990"/>
    <lineage>
        <taxon>Eukaryota</taxon>
        <taxon>Fungi</taxon>
        <taxon>Dikarya</taxon>
        <taxon>Basidiomycota</taxon>
        <taxon>Agaricomycotina</taxon>
        <taxon>Agaricomycetes</taxon>
        <taxon>Hymenochaetales</taxon>
        <taxon>Rickenellaceae</taxon>
        <taxon>Rickenella</taxon>
    </lineage>
</organism>
<evidence type="ECO:0000313" key="2">
    <source>
        <dbReference type="Proteomes" id="UP000294933"/>
    </source>
</evidence>